<organism evidence="2 3">
    <name type="scientific">Paralimibaculum aggregatum</name>
    <dbReference type="NCBI Taxonomy" id="3036245"/>
    <lineage>
        <taxon>Bacteria</taxon>
        <taxon>Pseudomonadati</taxon>
        <taxon>Pseudomonadota</taxon>
        <taxon>Alphaproteobacteria</taxon>
        <taxon>Rhodobacterales</taxon>
        <taxon>Paracoccaceae</taxon>
        <taxon>Paralimibaculum</taxon>
    </lineage>
</organism>
<evidence type="ECO:0000313" key="2">
    <source>
        <dbReference type="EMBL" id="GMG84033.1"/>
    </source>
</evidence>
<feature type="compositionally biased region" description="Low complexity" evidence="1">
    <location>
        <begin position="112"/>
        <end position="128"/>
    </location>
</feature>
<sequence>MSEDDMTTETDTLPPFAAIDGFIAYGETGPAAAAGDCRLLACAPGGDAAEAARVLGRTMELARHLAPPGFGGGVAALWEGGACLVQPASGRGVLGARGFNLGLAMRGLAEGAPAGTADDAAGDAPQAETPDAEAPVALPPGPEAALWELADLIERTELPRRLRIMLGDDALTLAIARGAAWGDSAEAQLSGLAARLRAALGSGAGLRYRLEPDPGAAHAGPPVDAAALFRGAHDAGRSSEESWAFNAAGWPDSVPTDAQFSRIRKETLQANRVRAWAKFVSVQTSFRFGLLTPGAAICLVVVGDGDGTVRIRNPAAPKIG</sequence>
<protein>
    <submittedName>
        <fullName evidence="2">Uncharacterized protein</fullName>
    </submittedName>
</protein>
<dbReference type="RefSeq" id="WP_285672962.1">
    <property type="nucleotide sequence ID" value="NZ_BSYI01000028.1"/>
</dbReference>
<evidence type="ECO:0000256" key="1">
    <source>
        <dbReference type="SAM" id="MobiDB-lite"/>
    </source>
</evidence>
<dbReference type="EMBL" id="BSYI01000028">
    <property type="protein sequence ID" value="GMG84033.1"/>
    <property type="molecule type" value="Genomic_DNA"/>
</dbReference>
<dbReference type="Proteomes" id="UP001239909">
    <property type="component" value="Unassembled WGS sequence"/>
</dbReference>
<comment type="caution">
    <text evidence="2">The sequence shown here is derived from an EMBL/GenBank/DDBJ whole genome shotgun (WGS) entry which is preliminary data.</text>
</comment>
<evidence type="ECO:0000313" key="3">
    <source>
        <dbReference type="Proteomes" id="UP001239909"/>
    </source>
</evidence>
<gene>
    <name evidence="2" type="ORF">LNKW23_32470</name>
</gene>
<reference evidence="2 3" key="1">
    <citation type="submission" date="2023-04" db="EMBL/GenBank/DDBJ databases">
        <title>Marinoamorphus aggregata gen. nov., sp. Nov., isolate from tissue of brittle star Ophioplocus japonicus.</title>
        <authorList>
            <person name="Kawano K."/>
            <person name="Sawayama S."/>
            <person name="Nakagawa S."/>
        </authorList>
    </citation>
    <scope>NUCLEOTIDE SEQUENCE [LARGE SCALE GENOMIC DNA]</scope>
    <source>
        <strain evidence="2 3">NKW23</strain>
    </source>
</reference>
<accession>A0ABQ6LLF2</accession>
<name>A0ABQ6LLF2_9RHOB</name>
<feature type="region of interest" description="Disordered" evidence="1">
    <location>
        <begin position="112"/>
        <end position="137"/>
    </location>
</feature>
<keyword evidence="3" id="KW-1185">Reference proteome</keyword>
<proteinExistence type="predicted"/>